<protein>
    <recommendedName>
        <fullName evidence="4">Glycosyltransferase subfamily 4-like N-terminal domain-containing protein</fullName>
    </recommendedName>
</protein>
<dbReference type="SUPFAM" id="SSF53756">
    <property type="entry name" value="UDP-Glycosyltransferase/glycogen phosphorylase"/>
    <property type="match status" value="1"/>
</dbReference>
<evidence type="ECO:0000313" key="2">
    <source>
        <dbReference type="EMBL" id="PYC76004.1"/>
    </source>
</evidence>
<dbReference type="EMBL" id="PYBV01000003">
    <property type="protein sequence ID" value="PYC76004.1"/>
    <property type="molecule type" value="Genomic_DNA"/>
</dbReference>
<dbReference type="PANTHER" id="PTHR12526:SF636">
    <property type="entry name" value="BLL3647 PROTEIN"/>
    <property type="match status" value="1"/>
</dbReference>
<dbReference type="Gene3D" id="3.40.50.2000">
    <property type="entry name" value="Glycogen Phosphorylase B"/>
    <property type="match status" value="2"/>
</dbReference>
<evidence type="ECO:0008006" key="4">
    <source>
        <dbReference type="Google" id="ProtNLM"/>
    </source>
</evidence>
<evidence type="ECO:0000256" key="1">
    <source>
        <dbReference type="SAM" id="MobiDB-lite"/>
    </source>
</evidence>
<gene>
    <name evidence="2" type="ORF">C7C45_02565</name>
</gene>
<dbReference type="OrthoDB" id="9790710at2"/>
<comment type="caution">
    <text evidence="2">The sequence shown here is derived from an EMBL/GenBank/DDBJ whole genome shotgun (WGS) entry which is preliminary data.</text>
</comment>
<accession>A0A318NQ10</accession>
<dbReference type="AlphaFoldDB" id="A0A318NQ10"/>
<dbReference type="GO" id="GO:0016757">
    <property type="term" value="F:glycosyltransferase activity"/>
    <property type="evidence" value="ECO:0007669"/>
    <property type="project" value="TreeGrafter"/>
</dbReference>
<feature type="region of interest" description="Disordered" evidence="1">
    <location>
        <begin position="408"/>
        <end position="432"/>
    </location>
</feature>
<name>A0A318NQ10_9ACTN</name>
<dbReference type="RefSeq" id="WP_110561993.1">
    <property type="nucleotide sequence ID" value="NZ_PYBV01000003.1"/>
</dbReference>
<proteinExistence type="predicted"/>
<sequence length="432" mass="46676">MSDDRILRVALLGFTLPDDVLRRVMAGDATHATQTHTFAWAVVNGLRDAGCAVRLLSAAPVSNYPRNRRLRFRASRFHHDGVDGQQLGFLNVLGIKHLSRFFSAWWHGGRSTRREPVDVLLVHGVHTPFLWCGLALARLRGIAVVPILTDPPGVGQPGEGRAVRLLRGLDVALVRAALKRCSGVIALTLPLAEDFAPGRPRLIMEGICTPPPVGGPRPQADSGTREIIYAGGLSHAYGVDRLVEAFRGLPDPDLRLSVFGRGELEPWLREQVSADPRIAPPQLLDRARLGQRLAGAAVLVNPRPVDQYFVPYSFPSKIIEYLANGVPVVSTILPGIPDDYRPYLVYAATDTAAGLRAAIERVLGMPAVEAAALGAAGRDFVVQTRNRAVQGQRMRGFLAGLVDGSAPHAMTAQRSGTGRDTESRAVAGRSDR</sequence>
<organism evidence="2 3">
    <name type="scientific">Micromonospora arborensis</name>
    <dbReference type="NCBI Taxonomy" id="2116518"/>
    <lineage>
        <taxon>Bacteria</taxon>
        <taxon>Bacillati</taxon>
        <taxon>Actinomycetota</taxon>
        <taxon>Actinomycetes</taxon>
        <taxon>Micromonosporales</taxon>
        <taxon>Micromonosporaceae</taxon>
        <taxon>Micromonospora</taxon>
    </lineage>
</organism>
<dbReference type="Proteomes" id="UP000248333">
    <property type="component" value="Unassembled WGS sequence"/>
</dbReference>
<dbReference type="PANTHER" id="PTHR12526">
    <property type="entry name" value="GLYCOSYLTRANSFERASE"/>
    <property type="match status" value="1"/>
</dbReference>
<feature type="compositionally biased region" description="Basic and acidic residues" evidence="1">
    <location>
        <begin position="417"/>
        <end position="432"/>
    </location>
</feature>
<reference evidence="2 3" key="1">
    <citation type="submission" date="2018-03" db="EMBL/GenBank/DDBJ databases">
        <title>Bioinformatic expansion and discovery of thiopeptide antibiotics.</title>
        <authorList>
            <person name="Schwalen C.J."/>
            <person name="Hudson G.A."/>
            <person name="Mitchell D.A."/>
        </authorList>
    </citation>
    <scope>NUCLEOTIDE SEQUENCE [LARGE SCALE GENOMIC DNA]</scope>
    <source>
        <strain evidence="2 3">NRRL 8041</strain>
    </source>
</reference>
<evidence type="ECO:0000313" key="3">
    <source>
        <dbReference type="Proteomes" id="UP000248333"/>
    </source>
</evidence>
<keyword evidence="3" id="KW-1185">Reference proteome</keyword>
<dbReference type="Pfam" id="PF13692">
    <property type="entry name" value="Glyco_trans_1_4"/>
    <property type="match status" value="1"/>
</dbReference>